<evidence type="ECO:0000256" key="2">
    <source>
        <dbReference type="ARBA" id="ARBA00022801"/>
    </source>
</evidence>
<dbReference type="Gene3D" id="2.40.100.10">
    <property type="entry name" value="Cyclophilin-like"/>
    <property type="match status" value="1"/>
</dbReference>
<dbReference type="AlphaFoldDB" id="A0A511W4H3"/>
<keyword evidence="5" id="KW-0418">Kinase</keyword>
<evidence type="ECO:0000259" key="4">
    <source>
        <dbReference type="SMART" id="SM00796"/>
    </source>
</evidence>
<dbReference type="InterPro" id="IPR010016">
    <property type="entry name" value="PxpB"/>
</dbReference>
<dbReference type="OrthoDB" id="9778567at2"/>
<dbReference type="RefSeq" id="WP_146816422.1">
    <property type="nucleotide sequence ID" value="NZ_BJYA01000012.1"/>
</dbReference>
<dbReference type="Gene3D" id="3.30.1360.40">
    <property type="match status" value="1"/>
</dbReference>
<evidence type="ECO:0000313" key="5">
    <source>
        <dbReference type="EMBL" id="GEN46004.1"/>
    </source>
</evidence>
<dbReference type="Proteomes" id="UP000321440">
    <property type="component" value="Unassembled WGS sequence"/>
</dbReference>
<dbReference type="GO" id="GO:0016787">
    <property type="term" value="F:hydrolase activity"/>
    <property type="evidence" value="ECO:0007669"/>
    <property type="project" value="UniProtKB-KW"/>
</dbReference>
<dbReference type="GO" id="GO:0005524">
    <property type="term" value="F:ATP binding"/>
    <property type="evidence" value="ECO:0007669"/>
    <property type="project" value="UniProtKB-KW"/>
</dbReference>
<protein>
    <submittedName>
        <fullName evidence="5">Kinase</fullName>
    </submittedName>
</protein>
<keyword evidence="6" id="KW-1185">Reference proteome</keyword>
<dbReference type="PANTHER" id="PTHR34698">
    <property type="entry name" value="5-OXOPROLINASE SUBUNIT B"/>
    <property type="match status" value="1"/>
</dbReference>
<name>A0A511W4H3_9BACI</name>
<evidence type="ECO:0000256" key="3">
    <source>
        <dbReference type="ARBA" id="ARBA00022840"/>
    </source>
</evidence>
<comment type="caution">
    <text evidence="5">The sequence shown here is derived from an EMBL/GenBank/DDBJ whole genome shotgun (WGS) entry which is preliminary data.</text>
</comment>
<evidence type="ECO:0000313" key="6">
    <source>
        <dbReference type="Proteomes" id="UP000321440"/>
    </source>
</evidence>
<keyword evidence="2" id="KW-0378">Hydrolase</keyword>
<dbReference type="SUPFAM" id="SSF50891">
    <property type="entry name" value="Cyclophilin-like"/>
    <property type="match status" value="1"/>
</dbReference>
<keyword evidence="5" id="KW-0808">Transferase</keyword>
<dbReference type="InterPro" id="IPR029000">
    <property type="entry name" value="Cyclophilin-like_dom_sf"/>
</dbReference>
<dbReference type="PANTHER" id="PTHR34698:SF2">
    <property type="entry name" value="5-OXOPROLINASE SUBUNIT B"/>
    <property type="match status" value="1"/>
</dbReference>
<proteinExistence type="predicted"/>
<dbReference type="NCBIfam" id="TIGR00370">
    <property type="entry name" value="5-oxoprolinase subunit PxpB"/>
    <property type="match status" value="1"/>
</dbReference>
<sequence>MDYSLHPLGNQALVISFGDEISQALHEQVVATYKSLQQARIAYVTDLVPTYRSVAVYYNWRVVSYCEVEQRVQALMKTVQLEESLNEQKVINLPVCYEGEFAPDLQALAEFHNMSQQEVIKRHSEPNYLVYMIGFLPGFPYLGGLDDELETQRLQTPRAEVSKGSVGIAGKQTGVYPVSSPGGWHIIGNTPIELFDVKREQPVLFEVGDQLKFYPVTRSEYDWIYEKGCIEDFIQ</sequence>
<dbReference type="SMART" id="SM00796">
    <property type="entry name" value="AHS1"/>
    <property type="match status" value="1"/>
</dbReference>
<dbReference type="EMBL" id="BJYA01000012">
    <property type="protein sequence ID" value="GEN46004.1"/>
    <property type="molecule type" value="Genomic_DNA"/>
</dbReference>
<gene>
    <name evidence="5" type="ORF">AHA02nite_17800</name>
</gene>
<keyword evidence="1" id="KW-0547">Nucleotide-binding</keyword>
<organism evidence="5 6">
    <name type="scientific">Alkalibacillus haloalkaliphilus</name>
    <dbReference type="NCBI Taxonomy" id="94136"/>
    <lineage>
        <taxon>Bacteria</taxon>
        <taxon>Bacillati</taxon>
        <taxon>Bacillota</taxon>
        <taxon>Bacilli</taxon>
        <taxon>Bacillales</taxon>
        <taxon>Bacillaceae</taxon>
        <taxon>Alkalibacillus</taxon>
    </lineage>
</organism>
<dbReference type="GO" id="GO:0016301">
    <property type="term" value="F:kinase activity"/>
    <property type="evidence" value="ECO:0007669"/>
    <property type="project" value="UniProtKB-KW"/>
</dbReference>
<dbReference type="InterPro" id="IPR003833">
    <property type="entry name" value="CT_C_D"/>
</dbReference>
<accession>A0A511W4H3</accession>
<feature type="domain" description="Carboxyltransferase" evidence="4">
    <location>
        <begin position="3"/>
        <end position="205"/>
    </location>
</feature>
<evidence type="ECO:0000256" key="1">
    <source>
        <dbReference type="ARBA" id="ARBA00022741"/>
    </source>
</evidence>
<dbReference type="Pfam" id="PF02682">
    <property type="entry name" value="CT_C_D"/>
    <property type="match status" value="1"/>
</dbReference>
<keyword evidence="3" id="KW-0067">ATP-binding</keyword>
<dbReference type="SUPFAM" id="SSF160467">
    <property type="entry name" value="PH0987 N-terminal domain-like"/>
    <property type="match status" value="1"/>
</dbReference>
<reference evidence="5 6" key="1">
    <citation type="submission" date="2019-07" db="EMBL/GenBank/DDBJ databases">
        <title>Whole genome shotgun sequence of Alkalibacillus haloalkaliphilus NBRC 103110.</title>
        <authorList>
            <person name="Hosoyama A."/>
            <person name="Uohara A."/>
            <person name="Ohji S."/>
            <person name="Ichikawa N."/>
        </authorList>
    </citation>
    <scope>NUCLEOTIDE SEQUENCE [LARGE SCALE GENOMIC DNA]</scope>
    <source>
        <strain evidence="5 6">NBRC 103110</strain>
    </source>
</reference>